<dbReference type="Gramene" id="PUZ54474">
    <property type="protein sequence ID" value="PUZ54474"/>
    <property type="gene ID" value="GQ55_5G134600"/>
</dbReference>
<name>A0A2T7DFX6_9POAL</name>
<accession>A0A2T7DFX6</accession>
<evidence type="ECO:0000259" key="6">
    <source>
        <dbReference type="PROSITE" id="PS50146"/>
    </source>
</evidence>
<dbReference type="STRING" id="1504633.A0A2T7DFX6"/>
<dbReference type="SUPFAM" id="SSF111331">
    <property type="entry name" value="NAD kinase/diacylglycerol kinase-like"/>
    <property type="match status" value="1"/>
</dbReference>
<dbReference type="InterPro" id="IPR045540">
    <property type="entry name" value="YegS/DAGK_C"/>
</dbReference>
<proteinExistence type="predicted"/>
<dbReference type="EMBL" id="CM009753">
    <property type="protein sequence ID" value="PUZ54474.1"/>
    <property type="molecule type" value="Genomic_DNA"/>
</dbReference>
<evidence type="ECO:0000256" key="2">
    <source>
        <dbReference type="ARBA" id="ARBA00022741"/>
    </source>
</evidence>
<dbReference type="InterPro" id="IPR017438">
    <property type="entry name" value="ATP-NAD_kinase_N"/>
</dbReference>
<dbReference type="Gene3D" id="2.60.200.40">
    <property type="match status" value="1"/>
</dbReference>
<feature type="region of interest" description="Disordered" evidence="5">
    <location>
        <begin position="1"/>
        <end position="43"/>
    </location>
</feature>
<keyword evidence="1" id="KW-0808">Transferase</keyword>
<evidence type="ECO:0000313" key="8">
    <source>
        <dbReference type="Proteomes" id="UP000244336"/>
    </source>
</evidence>
<dbReference type="PANTHER" id="PTHR12358">
    <property type="entry name" value="SPHINGOSINE KINASE"/>
    <property type="match status" value="1"/>
</dbReference>
<feature type="domain" description="DAGKc" evidence="6">
    <location>
        <begin position="189"/>
        <end position="331"/>
    </location>
</feature>
<dbReference type="Pfam" id="PF00781">
    <property type="entry name" value="DAGK_cat"/>
    <property type="match status" value="1"/>
</dbReference>
<gene>
    <name evidence="7" type="ORF">GQ55_5G134600</name>
</gene>
<feature type="compositionally biased region" description="Basic and acidic residues" evidence="5">
    <location>
        <begin position="124"/>
        <end position="136"/>
    </location>
</feature>
<dbReference type="SMART" id="SM00046">
    <property type="entry name" value="DAGKc"/>
    <property type="match status" value="1"/>
</dbReference>
<dbReference type="Pfam" id="PF19279">
    <property type="entry name" value="YegS_C"/>
    <property type="match status" value="1"/>
</dbReference>
<protein>
    <recommendedName>
        <fullName evidence="6">DAGKc domain-containing protein</fullName>
    </recommendedName>
</protein>
<evidence type="ECO:0000256" key="3">
    <source>
        <dbReference type="ARBA" id="ARBA00022777"/>
    </source>
</evidence>
<evidence type="ECO:0000313" key="7">
    <source>
        <dbReference type="EMBL" id="PUZ54474.1"/>
    </source>
</evidence>
<dbReference type="PANTHER" id="PTHR12358:SF31">
    <property type="entry name" value="ACYLGLYCEROL KINASE, MITOCHONDRIAL"/>
    <property type="match status" value="1"/>
</dbReference>
<dbReference type="GO" id="GO:0016020">
    <property type="term" value="C:membrane"/>
    <property type="evidence" value="ECO:0007669"/>
    <property type="project" value="TreeGrafter"/>
</dbReference>
<organism evidence="7 8">
    <name type="scientific">Panicum hallii var. hallii</name>
    <dbReference type="NCBI Taxonomy" id="1504633"/>
    <lineage>
        <taxon>Eukaryota</taxon>
        <taxon>Viridiplantae</taxon>
        <taxon>Streptophyta</taxon>
        <taxon>Embryophyta</taxon>
        <taxon>Tracheophyta</taxon>
        <taxon>Spermatophyta</taxon>
        <taxon>Magnoliopsida</taxon>
        <taxon>Liliopsida</taxon>
        <taxon>Poales</taxon>
        <taxon>Poaceae</taxon>
        <taxon>PACMAD clade</taxon>
        <taxon>Panicoideae</taxon>
        <taxon>Panicodae</taxon>
        <taxon>Paniceae</taxon>
        <taxon>Panicinae</taxon>
        <taxon>Panicum</taxon>
        <taxon>Panicum sect. Panicum</taxon>
    </lineage>
</organism>
<keyword evidence="4" id="KW-0067">ATP-binding</keyword>
<reference evidence="7 8" key="1">
    <citation type="submission" date="2018-04" db="EMBL/GenBank/DDBJ databases">
        <title>WGS assembly of Panicum hallii var. hallii HAL2.</title>
        <authorList>
            <person name="Lovell J."/>
            <person name="Jenkins J."/>
            <person name="Lowry D."/>
            <person name="Mamidi S."/>
            <person name="Sreedasyam A."/>
            <person name="Weng X."/>
            <person name="Barry K."/>
            <person name="Bonette J."/>
            <person name="Campitelli B."/>
            <person name="Daum C."/>
            <person name="Gordon S."/>
            <person name="Gould B."/>
            <person name="Lipzen A."/>
            <person name="MacQueen A."/>
            <person name="Palacio-Mejia J."/>
            <person name="Plott C."/>
            <person name="Shakirov E."/>
            <person name="Shu S."/>
            <person name="Yoshinaga Y."/>
            <person name="Zane M."/>
            <person name="Rokhsar D."/>
            <person name="Grimwood J."/>
            <person name="Schmutz J."/>
            <person name="Juenger T."/>
        </authorList>
    </citation>
    <scope>NUCLEOTIDE SEQUENCE [LARGE SCALE GENOMIC DNA]</scope>
    <source>
        <strain evidence="8">cv. HAL2</strain>
    </source>
</reference>
<feature type="region of interest" description="Disordered" evidence="5">
    <location>
        <begin position="56"/>
        <end position="183"/>
    </location>
</feature>
<evidence type="ECO:0000256" key="1">
    <source>
        <dbReference type="ARBA" id="ARBA00022679"/>
    </source>
</evidence>
<dbReference type="PROSITE" id="PS50146">
    <property type="entry name" value="DAGK"/>
    <property type="match status" value="1"/>
</dbReference>
<dbReference type="GO" id="GO:0001727">
    <property type="term" value="F:lipid kinase activity"/>
    <property type="evidence" value="ECO:0007669"/>
    <property type="project" value="TreeGrafter"/>
</dbReference>
<dbReference type="InterPro" id="IPR050187">
    <property type="entry name" value="Lipid_Phosphate_FormReg"/>
</dbReference>
<feature type="compositionally biased region" description="Basic residues" evidence="5">
    <location>
        <begin position="14"/>
        <end position="43"/>
    </location>
</feature>
<sequence>MSSRARAETNASARRLRSRNIQHVATRARHAPAHRSPRRARARPRFLLLLRARRHSLVKAPKPPPAHASAARPGEAGHGGPRHGQCPRRRRAGGGDALRRGAAVAPRRRGGGAGAVAGARGARGRGEGEGGRREGLRGGGRGQGEVVRVRRGRGREGSREAVQAGLRARDGRRRGRRRGVGREAGTLPRLVRRAEEIVRPRQPRKCAKKIYDMEIKPLFEAAGVSITVQETEYQGHAREVASSLDLGKYDGIVCVSGDGVLVEVVNGILQRTDWEEAINMPMGVVPAGTGNGMAKSLLHAANETCSVLNAVFAIIKGHKQSLDVCTILQGEKKFFSVLLTTWGLVANIDIESEKYRWMGSARFDFYAVVRIMNLRKYCGSIQFVPAPGYESYGEPVKQVENSIVESLEQNGKSHPSSYPVWTNNVAWAAEDIMVAPEAKFSDGCMDAIILRDCPKDDLLALLMKMSDGSYVKSTYVTYLKVRSFKLSPAC</sequence>
<keyword evidence="2" id="KW-0547">Nucleotide-binding</keyword>
<dbReference type="InterPro" id="IPR001206">
    <property type="entry name" value="Diacylglycerol_kinase_cat_dom"/>
</dbReference>
<dbReference type="GO" id="GO:0046512">
    <property type="term" value="P:sphingosine biosynthetic process"/>
    <property type="evidence" value="ECO:0007669"/>
    <property type="project" value="TreeGrafter"/>
</dbReference>
<dbReference type="Proteomes" id="UP000244336">
    <property type="component" value="Chromosome 5"/>
</dbReference>
<keyword evidence="8" id="KW-1185">Reference proteome</keyword>
<dbReference type="OrthoDB" id="660434at2759"/>
<dbReference type="AlphaFoldDB" id="A0A2T7DFX6"/>
<feature type="compositionally biased region" description="Basic residues" evidence="5">
    <location>
        <begin position="170"/>
        <end position="179"/>
    </location>
</feature>
<dbReference type="Gene3D" id="3.40.50.10330">
    <property type="entry name" value="Probable inorganic polyphosphate/atp-NAD kinase, domain 1"/>
    <property type="match status" value="1"/>
</dbReference>
<dbReference type="InterPro" id="IPR016064">
    <property type="entry name" value="NAD/diacylglycerol_kinase_sf"/>
</dbReference>
<keyword evidence="3" id="KW-0418">Kinase</keyword>
<dbReference type="GO" id="GO:0005737">
    <property type="term" value="C:cytoplasm"/>
    <property type="evidence" value="ECO:0007669"/>
    <property type="project" value="TreeGrafter"/>
</dbReference>
<dbReference type="GO" id="GO:0005524">
    <property type="term" value="F:ATP binding"/>
    <property type="evidence" value="ECO:0007669"/>
    <property type="project" value="UniProtKB-KW"/>
</dbReference>
<evidence type="ECO:0000256" key="5">
    <source>
        <dbReference type="SAM" id="MobiDB-lite"/>
    </source>
</evidence>
<evidence type="ECO:0000256" key="4">
    <source>
        <dbReference type="ARBA" id="ARBA00022840"/>
    </source>
</evidence>